<sequence length="166" mass="18492">MANSFPKPSLRQLLTNPNHFFAFGFGSGLAPKAPGTFGTIAALPIYWLISDIPVWAYLTVLIVGFAVGVYWCERSSRALGVHDHPGIVWDEFVGYWITMFLAPSGWQWMLVGFILFRLFDIAKPWPVSLADKKIDGGLGIMVDDVLAGVYAWLALQACVWGWTYFA</sequence>
<dbReference type="Pfam" id="PF04608">
    <property type="entry name" value="PgpA"/>
    <property type="match status" value="1"/>
</dbReference>
<evidence type="ECO:0000313" key="5">
    <source>
        <dbReference type="Proteomes" id="UP001273505"/>
    </source>
</evidence>
<dbReference type="EC" id="3.1.3.27" evidence="1"/>
<comment type="pathway">
    <text evidence="1">Phospholipid metabolism; phosphatidylglycerol biosynthesis; phosphatidylglycerol from CDP-diacylglycerol: step 2/2.</text>
</comment>
<keyword evidence="1" id="KW-0442">Lipid degradation</keyword>
<comment type="cofactor">
    <cofactor evidence="1">
        <name>Mg(2+)</name>
        <dbReference type="ChEBI" id="CHEBI:18420"/>
    </cofactor>
</comment>
<dbReference type="Proteomes" id="UP001273505">
    <property type="component" value="Unassembled WGS sequence"/>
</dbReference>
<dbReference type="InterPro" id="IPR026037">
    <property type="entry name" value="PgpA"/>
</dbReference>
<comment type="subcellular location">
    <subcellularLocation>
        <location evidence="1">Cell inner membrane</location>
        <topology evidence="1">Multi-pass membrane protein</topology>
    </subcellularLocation>
</comment>
<dbReference type="InterPro" id="IPR036681">
    <property type="entry name" value="PgpA-like_sf"/>
</dbReference>
<comment type="caution">
    <text evidence="4">The sequence shown here is derived from an EMBL/GenBank/DDBJ whole genome shotgun (WGS) entry which is preliminary data.</text>
</comment>
<proteinExistence type="predicted"/>
<evidence type="ECO:0000259" key="3">
    <source>
        <dbReference type="Pfam" id="PF04608"/>
    </source>
</evidence>
<keyword evidence="5" id="KW-1185">Reference proteome</keyword>
<dbReference type="RefSeq" id="WP_302723404.1">
    <property type="nucleotide sequence ID" value="NZ_JAULRU010000617.1"/>
</dbReference>
<organism evidence="4 5">
    <name type="scientific">Gilvimarinus gilvus</name>
    <dbReference type="NCBI Taxonomy" id="3058038"/>
    <lineage>
        <taxon>Bacteria</taxon>
        <taxon>Pseudomonadati</taxon>
        <taxon>Pseudomonadota</taxon>
        <taxon>Gammaproteobacteria</taxon>
        <taxon>Cellvibrionales</taxon>
        <taxon>Cellvibrionaceae</taxon>
        <taxon>Gilvimarinus</taxon>
    </lineage>
</organism>
<evidence type="ECO:0000256" key="1">
    <source>
        <dbReference type="PIRNR" id="PIRNR006162"/>
    </source>
</evidence>
<keyword evidence="1" id="KW-0595">Phospholipid degradation</keyword>
<keyword evidence="1 2" id="KW-0472">Membrane</keyword>
<accession>A0ABU4S0U3</accession>
<keyword evidence="1" id="KW-0460">Magnesium</keyword>
<feature type="transmembrane region" description="Helical" evidence="2">
    <location>
        <begin position="54"/>
        <end position="72"/>
    </location>
</feature>
<keyword evidence="1 2" id="KW-0812">Transmembrane</keyword>
<dbReference type="EMBL" id="JAXAFO010000031">
    <property type="protein sequence ID" value="MDX6850782.1"/>
    <property type="molecule type" value="Genomic_DNA"/>
</dbReference>
<keyword evidence="1" id="KW-0443">Lipid metabolism</keyword>
<dbReference type="InterPro" id="IPR007686">
    <property type="entry name" value="YutG/PgpA"/>
</dbReference>
<feature type="domain" description="YutG/PgpA" evidence="3">
    <location>
        <begin position="21"/>
        <end position="157"/>
    </location>
</feature>
<dbReference type="CDD" id="cd06971">
    <property type="entry name" value="PgpA"/>
    <property type="match status" value="1"/>
</dbReference>
<feature type="transmembrane region" description="Helical" evidence="2">
    <location>
        <begin position="145"/>
        <end position="165"/>
    </location>
</feature>
<keyword evidence="1" id="KW-1208">Phospholipid metabolism</keyword>
<dbReference type="PIRSF" id="PIRSF006162">
    <property type="entry name" value="PgpA"/>
    <property type="match status" value="1"/>
</dbReference>
<keyword evidence="1" id="KW-0997">Cell inner membrane</keyword>
<feature type="transmembrane region" description="Helical" evidence="2">
    <location>
        <begin position="93"/>
        <end position="119"/>
    </location>
</feature>
<evidence type="ECO:0000313" key="4">
    <source>
        <dbReference type="EMBL" id="MDX6850782.1"/>
    </source>
</evidence>
<keyword evidence="1" id="KW-0378">Hydrolase</keyword>
<keyword evidence="1" id="KW-0479">Metal-binding</keyword>
<evidence type="ECO:0000256" key="2">
    <source>
        <dbReference type="SAM" id="Phobius"/>
    </source>
</evidence>
<dbReference type="SUPFAM" id="SSF101307">
    <property type="entry name" value="YutG-like"/>
    <property type="match status" value="1"/>
</dbReference>
<dbReference type="PANTHER" id="PTHR36305:SF1">
    <property type="entry name" value="PHOSPHATIDYLGLYCEROPHOSPHATASE A"/>
    <property type="match status" value="1"/>
</dbReference>
<gene>
    <name evidence="4" type="ORF">SCD92_15520</name>
</gene>
<comment type="function">
    <text evidence="1">Lipid phosphatase which dephosphorylates phosphatidylglycerophosphate (PGP) to phosphatidylglycerol (PG).</text>
</comment>
<protein>
    <recommendedName>
        <fullName evidence="1">Phosphatidylglycerophosphatase A</fullName>
        <ecNumber evidence="1">3.1.3.27</ecNumber>
    </recommendedName>
    <alternativeName>
        <fullName evidence="1">Phosphatidylglycerolphosphate phosphatase A</fullName>
    </alternativeName>
</protein>
<reference evidence="4 5" key="1">
    <citation type="submission" date="2023-11" db="EMBL/GenBank/DDBJ databases">
        <title>Gilvimarinus fulvus sp. nov., isolated from the surface of Kelp.</title>
        <authorList>
            <person name="Sun Y.Y."/>
            <person name="Gong Y."/>
            <person name="Du Z.J."/>
        </authorList>
    </citation>
    <scope>NUCLEOTIDE SEQUENCE [LARGE SCALE GENOMIC DNA]</scope>
    <source>
        <strain evidence="4 5">SDUM040013</strain>
    </source>
</reference>
<comment type="catalytic activity">
    <reaction evidence="1">
        <text>a 1,2-diacyl-sn-glycero-3-phospho-(1'-sn-glycero-3'-phosphate) + H2O = a 1,2-diacyl-sn-glycero-3-phospho-(1'-sn-glycerol) + phosphate</text>
        <dbReference type="Rhea" id="RHEA:33751"/>
        <dbReference type="ChEBI" id="CHEBI:15377"/>
        <dbReference type="ChEBI" id="CHEBI:43474"/>
        <dbReference type="ChEBI" id="CHEBI:60110"/>
        <dbReference type="ChEBI" id="CHEBI:64716"/>
        <dbReference type="EC" id="3.1.3.27"/>
    </reaction>
</comment>
<name>A0ABU4S0U3_9GAMM</name>
<feature type="transmembrane region" description="Helical" evidence="2">
    <location>
        <begin position="20"/>
        <end position="48"/>
    </location>
</feature>
<keyword evidence="1" id="KW-1003">Cell membrane</keyword>
<dbReference type="PANTHER" id="PTHR36305">
    <property type="entry name" value="PHOSPHATIDYLGLYCEROPHOSPHATASE A"/>
    <property type="match status" value="1"/>
</dbReference>
<keyword evidence="2" id="KW-1133">Transmembrane helix</keyword>